<dbReference type="AlphaFoldDB" id="A0A560HJ93"/>
<name>A0A560HJ93_9BRAD</name>
<sequence>MSVKSKPNTSKLLTLRFRAKIILGFVAVLAILAVSMAFAYFGFERIAGAVASYRTSVSEADLARTVDRELISYQGLARAYTLTGANDDETAAKAAEENLKGAIAKSMAATTGAARREQVGKLEAEFQRFTKVFGEIIALTRENNKIAADELNSVGNKIRFKFDDLADTAALAGLASVQTTAKDVTSQYLAVSTSVSAFVAKPEPKTADGVIARIKFLETLLVSIYANDQKITDRVTEIGNLLKQYRTSFAKLTENVKVIVKSNGEMTKTAASILKLSADLRSDLTADQQRIEASANTTIVETERLMLMLALGGLAIGLVLALMLGNGISRPMIAMCKAMRELASGNFDVVLPGLGRR</sequence>
<feature type="domain" description="HBM" evidence="2">
    <location>
        <begin position="47"/>
        <end position="297"/>
    </location>
</feature>
<dbReference type="STRING" id="1399419.A5906_08420"/>
<keyword evidence="4" id="KW-1185">Reference proteome</keyword>
<proteinExistence type="predicted"/>
<keyword evidence="1" id="KW-0812">Transmembrane</keyword>
<gene>
    <name evidence="3" type="ORF">FBZ95_1292</name>
</gene>
<dbReference type="Proteomes" id="UP000315914">
    <property type="component" value="Unassembled WGS sequence"/>
</dbReference>
<keyword evidence="1" id="KW-1133">Transmembrane helix</keyword>
<dbReference type="SMART" id="SM01358">
    <property type="entry name" value="HBM"/>
    <property type="match status" value="1"/>
</dbReference>
<dbReference type="Gene3D" id="6.10.340.10">
    <property type="match status" value="1"/>
</dbReference>
<organism evidence="3 4">
    <name type="scientific">Bradyrhizobium sacchari</name>
    <dbReference type="NCBI Taxonomy" id="1399419"/>
    <lineage>
        <taxon>Bacteria</taxon>
        <taxon>Pseudomonadati</taxon>
        <taxon>Pseudomonadota</taxon>
        <taxon>Alphaproteobacteria</taxon>
        <taxon>Hyphomicrobiales</taxon>
        <taxon>Nitrobacteraceae</taxon>
        <taxon>Bradyrhizobium</taxon>
    </lineage>
</organism>
<evidence type="ECO:0000259" key="2">
    <source>
        <dbReference type="SMART" id="SM01358"/>
    </source>
</evidence>
<dbReference type="EMBL" id="VITW01000029">
    <property type="protein sequence ID" value="TWB65745.1"/>
    <property type="molecule type" value="Genomic_DNA"/>
</dbReference>
<accession>A0A560HJ93</accession>
<feature type="transmembrane region" description="Helical" evidence="1">
    <location>
        <begin position="305"/>
        <end position="325"/>
    </location>
</feature>
<evidence type="ECO:0000313" key="3">
    <source>
        <dbReference type="EMBL" id="TWB65745.1"/>
    </source>
</evidence>
<evidence type="ECO:0000313" key="4">
    <source>
        <dbReference type="Proteomes" id="UP000315914"/>
    </source>
</evidence>
<feature type="transmembrane region" description="Helical" evidence="1">
    <location>
        <begin position="21"/>
        <end position="43"/>
    </location>
</feature>
<keyword evidence="1" id="KW-0472">Membrane</keyword>
<feature type="non-terminal residue" evidence="3">
    <location>
        <position position="357"/>
    </location>
</feature>
<dbReference type="InterPro" id="IPR032255">
    <property type="entry name" value="HBM"/>
</dbReference>
<comment type="caution">
    <text evidence="3">The sequence shown here is derived from an EMBL/GenBank/DDBJ whole genome shotgun (WGS) entry which is preliminary data.</text>
</comment>
<evidence type="ECO:0000256" key="1">
    <source>
        <dbReference type="SAM" id="Phobius"/>
    </source>
</evidence>
<protein>
    <submittedName>
        <fullName evidence="3">HBM (Helical Bimodular) domain-containing sensor protein</fullName>
    </submittedName>
</protein>
<reference evidence="3 4" key="1">
    <citation type="submission" date="2019-06" db="EMBL/GenBank/DDBJ databases">
        <title>Genomic Encyclopedia of Type Strains, Phase IV (KMG-V): Genome sequencing to study the core and pangenomes of soil and plant-associated prokaryotes.</title>
        <authorList>
            <person name="Whitman W."/>
        </authorList>
    </citation>
    <scope>NUCLEOTIDE SEQUENCE [LARGE SCALE GENOMIC DNA]</scope>
    <source>
        <strain evidence="3 4">BR 10556</strain>
    </source>
</reference>